<organism evidence="2">
    <name type="scientific">Cladocopium goreaui</name>
    <dbReference type="NCBI Taxonomy" id="2562237"/>
    <lineage>
        <taxon>Eukaryota</taxon>
        <taxon>Sar</taxon>
        <taxon>Alveolata</taxon>
        <taxon>Dinophyceae</taxon>
        <taxon>Suessiales</taxon>
        <taxon>Symbiodiniaceae</taxon>
        <taxon>Cladocopium</taxon>
    </lineage>
</organism>
<dbReference type="Proteomes" id="UP001152797">
    <property type="component" value="Unassembled WGS sequence"/>
</dbReference>
<dbReference type="AlphaFoldDB" id="A0A9P1DT70"/>
<proteinExistence type="predicted"/>
<accession>A0A9P1DT70</accession>
<evidence type="ECO:0000313" key="3">
    <source>
        <dbReference type="EMBL" id="CAL4803579.1"/>
    </source>
</evidence>
<evidence type="ECO:0000256" key="1">
    <source>
        <dbReference type="SAM" id="MobiDB-lite"/>
    </source>
</evidence>
<feature type="region of interest" description="Disordered" evidence="1">
    <location>
        <begin position="174"/>
        <end position="193"/>
    </location>
</feature>
<dbReference type="EMBL" id="CAMXCT030006575">
    <property type="protein sequence ID" value="CAL4803579.1"/>
    <property type="molecule type" value="Genomic_DNA"/>
</dbReference>
<reference evidence="2" key="1">
    <citation type="submission" date="2022-10" db="EMBL/GenBank/DDBJ databases">
        <authorList>
            <person name="Chen Y."/>
            <person name="Dougan E. K."/>
            <person name="Chan C."/>
            <person name="Rhodes N."/>
            <person name="Thang M."/>
        </authorList>
    </citation>
    <scope>NUCLEOTIDE SEQUENCE</scope>
</reference>
<dbReference type="EMBL" id="CAMXCT010006575">
    <property type="protein sequence ID" value="CAI4016267.1"/>
    <property type="molecule type" value="Genomic_DNA"/>
</dbReference>
<keyword evidence="4" id="KW-1185">Reference proteome</keyword>
<feature type="compositionally biased region" description="Basic and acidic residues" evidence="1">
    <location>
        <begin position="82"/>
        <end position="123"/>
    </location>
</feature>
<evidence type="ECO:0000313" key="2">
    <source>
        <dbReference type="EMBL" id="CAI4016267.1"/>
    </source>
</evidence>
<feature type="compositionally biased region" description="Basic and acidic residues" evidence="1">
    <location>
        <begin position="63"/>
        <end position="75"/>
    </location>
</feature>
<feature type="region of interest" description="Disordered" evidence="1">
    <location>
        <begin position="28"/>
        <end position="152"/>
    </location>
</feature>
<evidence type="ECO:0008006" key="5">
    <source>
        <dbReference type="Google" id="ProtNLM"/>
    </source>
</evidence>
<evidence type="ECO:0000313" key="4">
    <source>
        <dbReference type="Proteomes" id="UP001152797"/>
    </source>
</evidence>
<name>A0A9P1DT70_9DINO</name>
<comment type="caution">
    <text evidence="2">The sequence shown here is derived from an EMBL/GenBank/DDBJ whole genome shotgun (WGS) entry which is preliminary data.</text>
</comment>
<sequence>MPEEESCGLYGAFAYTVRAIWNSQHMHDHPAELPKPLRSAQPAEPAERERRAQVRCNVVPLAGKREKDGGQDDASKILGDVWAKEQMEREREKARLKRAERDSATKEREQQRKDFREQKREEDAMAIAQSVDDSARRAARESKGDSLKISAQTEAEQQAEAAQAQAAAVAAAAQSIERKRRKPQATPPPAVEEGQIRKLFELLDGKSKGEVSQRDVLVALKKHHPIRQLFGLVGSGEAAALQQRVEKIQEAFESGSGLGEVAPLFNSLKEASGNNGSFDFSALLSACQRQLQCNVLAAVESLPREHAQIEAFTPTKKWSVVPQGPFLTGADFGGEKMCHLCHGERYLKSS</sequence>
<protein>
    <recommendedName>
        <fullName evidence="5">EF-hand domain-containing protein</fullName>
    </recommendedName>
</protein>
<reference evidence="3 4" key="2">
    <citation type="submission" date="2024-05" db="EMBL/GenBank/DDBJ databases">
        <authorList>
            <person name="Chen Y."/>
            <person name="Shah S."/>
            <person name="Dougan E. K."/>
            <person name="Thang M."/>
            <person name="Chan C."/>
        </authorList>
    </citation>
    <scope>NUCLEOTIDE SEQUENCE [LARGE SCALE GENOMIC DNA]</scope>
</reference>
<gene>
    <name evidence="2" type="ORF">C1SCF055_LOCUS41020</name>
</gene>
<dbReference type="EMBL" id="CAMXCT020006575">
    <property type="protein sequence ID" value="CAL1169642.1"/>
    <property type="molecule type" value="Genomic_DNA"/>
</dbReference>
<feature type="compositionally biased region" description="Basic and acidic residues" evidence="1">
    <location>
        <begin position="133"/>
        <end position="146"/>
    </location>
</feature>